<keyword evidence="4" id="KW-1185">Reference proteome</keyword>
<dbReference type="OrthoDB" id="9135160at2"/>
<sequence>MPVPDPDPLDVLPPERAPADPSLPRPPSSKGTTADTVSTVGSVVGDTRVSESFAATVNATLELSGTQPSDDWFAQGIPVVCALAKFDMAAAITITLSLIAVFNLNFLGLLICAPCSVSSPRVTWREKRDVGQE</sequence>
<evidence type="ECO:0000256" key="2">
    <source>
        <dbReference type="SAM" id="Phobius"/>
    </source>
</evidence>
<reference evidence="3" key="1">
    <citation type="submission" date="2016-01" db="EMBL/GenBank/DDBJ databases">
        <authorList>
            <person name="Peeters C."/>
        </authorList>
    </citation>
    <scope>NUCLEOTIDE SEQUENCE</scope>
    <source>
        <strain evidence="3">LMG 29320</strain>
    </source>
</reference>
<protein>
    <recommendedName>
        <fullName evidence="5">Transmembrane protein</fullName>
    </recommendedName>
</protein>
<dbReference type="RefSeq" id="WP_157694759.1">
    <property type="nucleotide sequence ID" value="NZ_FCNX02000002.1"/>
</dbReference>
<accession>A0A158A4C0</accession>
<evidence type="ECO:0008006" key="5">
    <source>
        <dbReference type="Google" id="ProtNLM"/>
    </source>
</evidence>
<keyword evidence="2" id="KW-0472">Membrane</keyword>
<name>A0A158A4C0_9BURK</name>
<evidence type="ECO:0000313" key="3">
    <source>
        <dbReference type="EMBL" id="SAK52638.1"/>
    </source>
</evidence>
<keyword evidence="2" id="KW-1133">Transmembrane helix</keyword>
<dbReference type="EMBL" id="FCNX02000002">
    <property type="protein sequence ID" value="SAK52638.1"/>
    <property type="molecule type" value="Genomic_DNA"/>
</dbReference>
<evidence type="ECO:0000256" key="1">
    <source>
        <dbReference type="SAM" id="MobiDB-lite"/>
    </source>
</evidence>
<feature type="region of interest" description="Disordered" evidence="1">
    <location>
        <begin position="1"/>
        <end position="39"/>
    </location>
</feature>
<gene>
    <name evidence="3" type="ORF">AWB77_01426</name>
</gene>
<proteinExistence type="predicted"/>
<organism evidence="3 4">
    <name type="scientific">Caballeronia fortuita</name>
    <dbReference type="NCBI Taxonomy" id="1777138"/>
    <lineage>
        <taxon>Bacteria</taxon>
        <taxon>Pseudomonadati</taxon>
        <taxon>Pseudomonadota</taxon>
        <taxon>Betaproteobacteria</taxon>
        <taxon>Burkholderiales</taxon>
        <taxon>Burkholderiaceae</taxon>
        <taxon>Caballeronia</taxon>
    </lineage>
</organism>
<comment type="caution">
    <text evidence="3">The sequence shown here is derived from an EMBL/GenBank/DDBJ whole genome shotgun (WGS) entry which is preliminary data.</text>
</comment>
<dbReference type="Proteomes" id="UP000054903">
    <property type="component" value="Unassembled WGS sequence"/>
</dbReference>
<evidence type="ECO:0000313" key="4">
    <source>
        <dbReference type="Proteomes" id="UP000054903"/>
    </source>
</evidence>
<feature type="transmembrane region" description="Helical" evidence="2">
    <location>
        <begin position="88"/>
        <end position="111"/>
    </location>
</feature>
<keyword evidence="2" id="KW-0812">Transmembrane</keyword>
<dbReference type="AlphaFoldDB" id="A0A158A4C0"/>